<dbReference type="GO" id="GO:0008270">
    <property type="term" value="F:zinc ion binding"/>
    <property type="evidence" value="ECO:0007669"/>
    <property type="project" value="UniProtKB-KW"/>
</dbReference>
<keyword evidence="6" id="KW-0804">Transcription</keyword>
<evidence type="ECO:0000256" key="4">
    <source>
        <dbReference type="ARBA" id="ARBA00022833"/>
    </source>
</evidence>
<dbReference type="PROSITE" id="PS50157">
    <property type="entry name" value="ZINC_FINGER_C2H2_2"/>
    <property type="match status" value="1"/>
</dbReference>
<dbReference type="PROSITE" id="PS00028">
    <property type="entry name" value="ZINC_FINGER_C2H2_1"/>
    <property type="match status" value="1"/>
</dbReference>
<comment type="caution">
    <text evidence="11">The sequence shown here is derived from an EMBL/GenBank/DDBJ whole genome shotgun (WGS) entry which is preliminary data.</text>
</comment>
<evidence type="ECO:0000256" key="3">
    <source>
        <dbReference type="ARBA" id="ARBA00022771"/>
    </source>
</evidence>
<feature type="domain" description="C2H2-type" evidence="10">
    <location>
        <begin position="23"/>
        <end position="50"/>
    </location>
</feature>
<keyword evidence="7" id="KW-0539">Nucleus</keyword>
<evidence type="ECO:0000259" key="10">
    <source>
        <dbReference type="PROSITE" id="PS50157"/>
    </source>
</evidence>
<evidence type="ECO:0000256" key="7">
    <source>
        <dbReference type="ARBA" id="ARBA00023242"/>
    </source>
</evidence>
<dbReference type="InterPro" id="IPR013087">
    <property type="entry name" value="Znf_C2H2_type"/>
</dbReference>
<reference evidence="11 12" key="1">
    <citation type="submission" date="2022-03" db="EMBL/GenBank/DDBJ databases">
        <authorList>
            <person name="Macdonald S."/>
            <person name="Ahmed S."/>
            <person name="Newling K."/>
        </authorList>
    </citation>
    <scope>NUCLEOTIDE SEQUENCE [LARGE SCALE GENOMIC DNA]</scope>
</reference>
<keyword evidence="5" id="KW-0805">Transcription regulation</keyword>
<feature type="compositionally biased region" description="Polar residues" evidence="9">
    <location>
        <begin position="95"/>
        <end position="119"/>
    </location>
</feature>
<evidence type="ECO:0000313" key="12">
    <source>
        <dbReference type="Proteomes" id="UP001642260"/>
    </source>
</evidence>
<feature type="compositionally biased region" description="Polar residues" evidence="9">
    <location>
        <begin position="75"/>
        <end position="84"/>
    </location>
</feature>
<dbReference type="InterPro" id="IPR052426">
    <property type="entry name" value="Plant_dev_regulator"/>
</dbReference>
<gene>
    <name evidence="11" type="ORF">ERUC_LOCUS34600</name>
</gene>
<keyword evidence="3 8" id="KW-0863">Zinc-finger</keyword>
<evidence type="ECO:0000256" key="8">
    <source>
        <dbReference type="PROSITE-ProRule" id="PRU00042"/>
    </source>
</evidence>
<dbReference type="PANTHER" id="PTHR45801">
    <property type="entry name" value="OS07G0101800 PROTEIN"/>
    <property type="match status" value="1"/>
</dbReference>
<name>A0ABC8LEW8_ERUVS</name>
<accession>A0ABC8LEW8</accession>
<evidence type="ECO:0000256" key="2">
    <source>
        <dbReference type="ARBA" id="ARBA00022723"/>
    </source>
</evidence>
<evidence type="ECO:0000256" key="1">
    <source>
        <dbReference type="ARBA" id="ARBA00004123"/>
    </source>
</evidence>
<evidence type="ECO:0000256" key="5">
    <source>
        <dbReference type="ARBA" id="ARBA00023015"/>
    </source>
</evidence>
<evidence type="ECO:0000313" key="11">
    <source>
        <dbReference type="EMBL" id="CAH8382117.1"/>
    </source>
</evidence>
<feature type="region of interest" description="Disordered" evidence="9">
    <location>
        <begin position="1"/>
        <end position="20"/>
    </location>
</feature>
<dbReference type="Proteomes" id="UP001642260">
    <property type="component" value="Unassembled WGS sequence"/>
</dbReference>
<dbReference type="Gene3D" id="3.30.160.60">
    <property type="entry name" value="Classic Zinc Finger"/>
    <property type="match status" value="1"/>
</dbReference>
<keyword evidence="12" id="KW-1185">Reference proteome</keyword>
<evidence type="ECO:0000256" key="9">
    <source>
        <dbReference type="SAM" id="MobiDB-lite"/>
    </source>
</evidence>
<dbReference type="EMBL" id="CAKOAT010541821">
    <property type="protein sequence ID" value="CAH8382117.1"/>
    <property type="molecule type" value="Genomic_DNA"/>
</dbReference>
<keyword evidence="4" id="KW-0862">Zinc</keyword>
<keyword evidence="2" id="KW-0479">Metal-binding</keyword>
<protein>
    <recommendedName>
        <fullName evidence="10">C2H2-type domain-containing protein</fullName>
    </recommendedName>
</protein>
<dbReference type="GO" id="GO:0005634">
    <property type="term" value="C:nucleus"/>
    <property type="evidence" value="ECO:0007669"/>
    <property type="project" value="UniProtKB-SubCell"/>
</dbReference>
<organism evidence="11 12">
    <name type="scientific">Eruca vesicaria subsp. sativa</name>
    <name type="common">Garden rocket</name>
    <name type="synonym">Eruca sativa</name>
    <dbReference type="NCBI Taxonomy" id="29727"/>
    <lineage>
        <taxon>Eukaryota</taxon>
        <taxon>Viridiplantae</taxon>
        <taxon>Streptophyta</taxon>
        <taxon>Embryophyta</taxon>
        <taxon>Tracheophyta</taxon>
        <taxon>Spermatophyta</taxon>
        <taxon>Magnoliopsida</taxon>
        <taxon>eudicotyledons</taxon>
        <taxon>Gunneridae</taxon>
        <taxon>Pentapetalae</taxon>
        <taxon>rosids</taxon>
        <taxon>malvids</taxon>
        <taxon>Brassicales</taxon>
        <taxon>Brassicaceae</taxon>
        <taxon>Brassiceae</taxon>
        <taxon>Eruca</taxon>
    </lineage>
</organism>
<dbReference type="SUPFAM" id="SSF57667">
    <property type="entry name" value="beta-beta-alpha zinc fingers"/>
    <property type="match status" value="1"/>
</dbReference>
<dbReference type="AlphaFoldDB" id="A0ABC8LEW8"/>
<feature type="region of interest" description="Disordered" evidence="9">
    <location>
        <begin position="74"/>
        <end position="125"/>
    </location>
</feature>
<comment type="subcellular location">
    <subcellularLocation>
        <location evidence="1">Nucleus</location>
    </subcellularLocation>
</comment>
<proteinExistence type="predicted"/>
<dbReference type="InterPro" id="IPR036236">
    <property type="entry name" value="Znf_C2H2_sf"/>
</dbReference>
<dbReference type="PANTHER" id="PTHR45801:SF16">
    <property type="entry name" value="GENOME ASSEMBLY, CHROMOSOME: A03"/>
    <property type="match status" value="1"/>
</dbReference>
<feature type="region of interest" description="Disordered" evidence="9">
    <location>
        <begin position="149"/>
        <end position="176"/>
    </location>
</feature>
<evidence type="ECO:0000256" key="6">
    <source>
        <dbReference type="ARBA" id="ARBA00023163"/>
    </source>
</evidence>
<sequence length="176" mass="19643">MNNRNKQIEPGSGTGSGGNRRMYNCDICMRGFTNPQALGGHRNLHRKERERILSSSSSSSQSLPFSTSLPSQSLYYTNPSNNNPRPYFPTIDSYHYQTFQPPTNPSYSTQRFETSSSPRRGNYAQGESLGLDLSLRLGSVDVGNNSHQWLQGAGVSQPEQDDDLDLNLRLGGHHHR</sequence>